<evidence type="ECO:0000313" key="2">
    <source>
        <dbReference type="Proteomes" id="UP000602284"/>
    </source>
</evidence>
<evidence type="ECO:0000313" key="1">
    <source>
        <dbReference type="EMBL" id="MBL0386288.1"/>
    </source>
</evidence>
<dbReference type="Proteomes" id="UP000602284">
    <property type="component" value="Unassembled WGS sequence"/>
</dbReference>
<keyword evidence="2" id="KW-1185">Reference proteome</keyword>
<proteinExistence type="predicted"/>
<reference evidence="1 2" key="1">
    <citation type="submission" date="2021-01" db="EMBL/GenBank/DDBJ databases">
        <title>Tumebacillus sp. strain ITR2 16S ribosomal RNA gene Genome sequencing and assembly.</title>
        <authorList>
            <person name="Kang M."/>
        </authorList>
    </citation>
    <scope>NUCLEOTIDE SEQUENCE [LARGE SCALE GENOMIC DNA]</scope>
    <source>
        <strain evidence="1 2">ITR2</strain>
    </source>
</reference>
<dbReference type="RefSeq" id="WP_201632382.1">
    <property type="nucleotide sequence ID" value="NZ_JAEQNB010000001.1"/>
</dbReference>
<name>A0ABS1J7P6_9BACL</name>
<gene>
    <name evidence="1" type="ORF">JJB07_06425</name>
</gene>
<comment type="caution">
    <text evidence="1">The sequence shown here is derived from an EMBL/GenBank/DDBJ whole genome shotgun (WGS) entry which is preliminary data.</text>
</comment>
<dbReference type="EMBL" id="JAEQNB010000001">
    <property type="protein sequence ID" value="MBL0386288.1"/>
    <property type="molecule type" value="Genomic_DNA"/>
</dbReference>
<organism evidence="1 2">
    <name type="scientific">Tumebacillus amylolyticus</name>
    <dbReference type="NCBI Taxonomy" id="2801339"/>
    <lineage>
        <taxon>Bacteria</taxon>
        <taxon>Bacillati</taxon>
        <taxon>Bacillota</taxon>
        <taxon>Bacilli</taxon>
        <taxon>Bacillales</taxon>
        <taxon>Alicyclobacillaceae</taxon>
        <taxon>Tumebacillus</taxon>
    </lineage>
</organism>
<protein>
    <submittedName>
        <fullName evidence="1">Uncharacterized protein</fullName>
    </submittedName>
</protein>
<sequence>MKRGDGVTFRRKRLGRVLLFAYEWTQSAEDVALEFARTGRNVHVITCVRSLSQSWRGIGSLYLHQVELPDQELLTPRQSEAVLNIWLAAMGSRVLTAYGRFELLVAQDEEVAEAVAMLAQKASLPICVPSEALRQRLLSPMEVNG</sequence>
<accession>A0ABS1J7P6</accession>